<sequence length="88" mass="10134">MKRANFIKYKGLKTNCYMKGENMIKVVKFVYTMIVFLFLVLAATNVEGWNPCEQDSDCPKDMCRRPKKALCVKNSVCICIMPAFHVSM</sequence>
<feature type="domain" description="Late nodulin" evidence="1">
    <location>
        <begin position="23"/>
        <end position="74"/>
    </location>
</feature>
<name>A0A7T8IG12_PEA</name>
<dbReference type="InterPro" id="IPR009810">
    <property type="entry name" value="Nodulin_late_dom"/>
</dbReference>
<dbReference type="Pfam" id="PF07127">
    <property type="entry name" value="Nodulin_late"/>
    <property type="match status" value="1"/>
</dbReference>
<dbReference type="AlphaFoldDB" id="A0A7T8IG12"/>
<accession>A0A7T8IG12</accession>
<evidence type="ECO:0000259" key="1">
    <source>
        <dbReference type="Pfam" id="PF07127"/>
    </source>
</evidence>
<reference evidence="2" key="1">
    <citation type="journal article" date="2020" name="Mol. Cell">
        <title>Proteome analysis reveals a significant host-specific response in Rhizobium leguminosarum bv viciae endosymbiotic cells.</title>
        <authorList>
            <person name="Duran D."/>
            <person name="Albareda M."/>
            <person name="Marina A."/>
            <person name="Garcia C."/>
            <person name="Ruiz-Argueso T."/>
            <person name="Palacios J."/>
        </authorList>
    </citation>
    <scope>NUCLEOTIDE SEQUENCE</scope>
    <source>
        <tissue evidence="2">Root nodules</tissue>
    </source>
</reference>
<organism evidence="2">
    <name type="scientific">Pisum sativum</name>
    <name type="common">Garden pea</name>
    <name type="synonym">Lathyrus oleraceus</name>
    <dbReference type="NCBI Taxonomy" id="3888"/>
    <lineage>
        <taxon>Eukaryota</taxon>
        <taxon>Viridiplantae</taxon>
        <taxon>Streptophyta</taxon>
        <taxon>Embryophyta</taxon>
        <taxon>Tracheophyta</taxon>
        <taxon>Spermatophyta</taxon>
        <taxon>Magnoliopsida</taxon>
        <taxon>eudicotyledons</taxon>
        <taxon>Gunneridae</taxon>
        <taxon>Pentapetalae</taxon>
        <taxon>rosids</taxon>
        <taxon>fabids</taxon>
        <taxon>Fabales</taxon>
        <taxon>Fabaceae</taxon>
        <taxon>Papilionoideae</taxon>
        <taxon>50 kb inversion clade</taxon>
        <taxon>NPAAA clade</taxon>
        <taxon>Hologalegina</taxon>
        <taxon>IRL clade</taxon>
        <taxon>Fabeae</taxon>
        <taxon>Lathyrus</taxon>
    </lineage>
</organism>
<protein>
    <submittedName>
        <fullName evidence="2">Nodule-specific cysteine-rich peptide G51</fullName>
    </submittedName>
</protein>
<dbReference type="EMBL" id="MT371149">
    <property type="protein sequence ID" value="QQO74667.1"/>
    <property type="molecule type" value="mRNA"/>
</dbReference>
<dbReference type="GO" id="GO:0046872">
    <property type="term" value="F:metal ion binding"/>
    <property type="evidence" value="ECO:0007669"/>
    <property type="project" value="InterPro"/>
</dbReference>
<proteinExistence type="evidence at transcript level"/>
<evidence type="ECO:0000313" key="2">
    <source>
        <dbReference type="EMBL" id="QQO74667.1"/>
    </source>
</evidence>